<evidence type="ECO:0000313" key="8">
    <source>
        <dbReference type="Proteomes" id="UP000053263"/>
    </source>
</evidence>
<feature type="transmembrane region" description="Helical" evidence="6">
    <location>
        <begin position="130"/>
        <end position="147"/>
    </location>
</feature>
<feature type="transmembrane region" description="Helical" evidence="6">
    <location>
        <begin position="299"/>
        <end position="321"/>
    </location>
</feature>
<keyword evidence="2 6" id="KW-0812">Transmembrane</keyword>
<evidence type="ECO:0000256" key="1">
    <source>
        <dbReference type="ARBA" id="ARBA00004141"/>
    </source>
</evidence>
<dbReference type="OrthoDB" id="100006at2759"/>
<protein>
    <recommendedName>
        <fullName evidence="9">Glucose receptor Git3 N-terminal domain-containing protein</fullName>
    </recommendedName>
</protein>
<feature type="transmembrane region" description="Helical" evidence="6">
    <location>
        <begin position="42"/>
        <end position="63"/>
    </location>
</feature>
<dbReference type="SUPFAM" id="SSF81321">
    <property type="entry name" value="Family A G protein-coupled receptor-like"/>
    <property type="match status" value="1"/>
</dbReference>
<feature type="region of interest" description="Disordered" evidence="5">
    <location>
        <begin position="333"/>
        <end position="361"/>
    </location>
</feature>
<evidence type="ECO:0000256" key="6">
    <source>
        <dbReference type="SAM" id="Phobius"/>
    </source>
</evidence>
<comment type="subcellular location">
    <subcellularLocation>
        <location evidence="1">Membrane</location>
        <topology evidence="1">Multi-pass membrane protein</topology>
    </subcellularLocation>
</comment>
<dbReference type="Proteomes" id="UP000053263">
    <property type="component" value="Unassembled WGS sequence"/>
</dbReference>
<feature type="transmembrane region" description="Helical" evidence="6">
    <location>
        <begin position="267"/>
        <end position="287"/>
    </location>
</feature>
<feature type="transmembrane region" description="Helical" evidence="6">
    <location>
        <begin position="154"/>
        <end position="174"/>
    </location>
</feature>
<evidence type="ECO:0000256" key="4">
    <source>
        <dbReference type="ARBA" id="ARBA00023136"/>
    </source>
</evidence>
<reference evidence="7 8" key="1">
    <citation type="submission" date="2014-06" db="EMBL/GenBank/DDBJ databases">
        <title>Evolutionary Origins and Diversification of the Mycorrhizal Mutualists.</title>
        <authorList>
            <consortium name="DOE Joint Genome Institute"/>
            <consortium name="Mycorrhizal Genomics Consortium"/>
            <person name="Kohler A."/>
            <person name="Kuo A."/>
            <person name="Nagy L.G."/>
            <person name="Floudas D."/>
            <person name="Copeland A."/>
            <person name="Barry K.W."/>
            <person name="Cichocki N."/>
            <person name="Veneault-Fourrey C."/>
            <person name="LaButti K."/>
            <person name="Lindquist E.A."/>
            <person name="Lipzen A."/>
            <person name="Lundell T."/>
            <person name="Morin E."/>
            <person name="Murat C."/>
            <person name="Riley R."/>
            <person name="Ohm R."/>
            <person name="Sun H."/>
            <person name="Tunlid A."/>
            <person name="Henrissat B."/>
            <person name="Grigoriev I.V."/>
            <person name="Hibbett D.S."/>
            <person name="Martin F."/>
        </authorList>
    </citation>
    <scope>NUCLEOTIDE SEQUENCE [LARGE SCALE GENOMIC DNA]</scope>
    <source>
        <strain evidence="7 8">FD-325 SS-3</strain>
    </source>
</reference>
<feature type="transmembrane region" description="Helical" evidence="6">
    <location>
        <begin position="83"/>
        <end position="105"/>
    </location>
</feature>
<evidence type="ECO:0000256" key="5">
    <source>
        <dbReference type="SAM" id="MobiDB-lite"/>
    </source>
</evidence>
<feature type="transmembrane region" description="Helical" evidence="6">
    <location>
        <begin position="208"/>
        <end position="228"/>
    </location>
</feature>
<keyword evidence="3 6" id="KW-1133">Transmembrane helix</keyword>
<dbReference type="Gene3D" id="1.20.1070.10">
    <property type="entry name" value="Rhodopsin 7-helix transmembrane proteins"/>
    <property type="match status" value="1"/>
</dbReference>
<dbReference type="PANTHER" id="PTHR23112">
    <property type="entry name" value="G PROTEIN-COUPLED RECEPTOR 157-RELATED"/>
    <property type="match status" value="1"/>
</dbReference>
<sequence length="404" mass="45232">MSAVDPSQFNGIVCTLDEWSRSNLSDPDIHCLTRGETVGLTLNVVAASMSLVAIVGMFCRIAWNIYRSPPGKRRLIQEPMDIYMLSLFWANFFQALGTVLGAKWVNDGKTQSGPLCTTQGIIQQLGETNVSLATLVIAVHSFVVVWWGKGTHSLPIASATVGVCWLFVILYIIIGESIHHAQKYEAPSPYWCWIGQDYLKEKISGEYLWFWLCLVVSAVVYIPLHLWSRGNLTIVDDRKWFSFRIHRAVPAEVDTAKTRGKRRSFAMLAYPLVYCVAVLPLSVVRWIGFVNDNRISYQATFAVNFIFELSGLFDVLLFLYARPGLLLFSERDPGTQANDRGRAPSLSGSSTSGMKDRSGDLQMRQADWAGDRGMGRLPQEDVGDWDIEESSLRASLQSQDRESA</sequence>
<keyword evidence="8" id="KW-1185">Reference proteome</keyword>
<dbReference type="PANTHER" id="PTHR23112:SF37">
    <property type="entry name" value="G PROTEIN-COUPLED RECEPTOR GPR1"/>
    <property type="match status" value="1"/>
</dbReference>
<dbReference type="HOGENOM" id="CLU_027149_0_1_1"/>
<organism evidence="7 8">
    <name type="scientific">Plicaturopsis crispa FD-325 SS-3</name>
    <dbReference type="NCBI Taxonomy" id="944288"/>
    <lineage>
        <taxon>Eukaryota</taxon>
        <taxon>Fungi</taxon>
        <taxon>Dikarya</taxon>
        <taxon>Basidiomycota</taxon>
        <taxon>Agaricomycotina</taxon>
        <taxon>Agaricomycetes</taxon>
        <taxon>Agaricomycetidae</taxon>
        <taxon>Amylocorticiales</taxon>
        <taxon>Amylocorticiaceae</taxon>
        <taxon>Plicatura</taxon>
        <taxon>Plicaturopsis crispa</taxon>
    </lineage>
</organism>
<keyword evidence="4 6" id="KW-0472">Membrane</keyword>
<name>A0A0C9SR06_PLICR</name>
<evidence type="ECO:0008006" key="9">
    <source>
        <dbReference type="Google" id="ProtNLM"/>
    </source>
</evidence>
<dbReference type="EMBL" id="KN832572">
    <property type="protein sequence ID" value="KII84202.1"/>
    <property type="molecule type" value="Genomic_DNA"/>
</dbReference>
<evidence type="ECO:0000256" key="2">
    <source>
        <dbReference type="ARBA" id="ARBA00022692"/>
    </source>
</evidence>
<accession>A0A0C9SR06</accession>
<evidence type="ECO:0000313" key="7">
    <source>
        <dbReference type="EMBL" id="KII84202.1"/>
    </source>
</evidence>
<dbReference type="GO" id="GO:0004930">
    <property type="term" value="F:G protein-coupled receptor activity"/>
    <property type="evidence" value="ECO:0007669"/>
    <property type="project" value="TreeGrafter"/>
</dbReference>
<dbReference type="GO" id="GO:0005886">
    <property type="term" value="C:plasma membrane"/>
    <property type="evidence" value="ECO:0007669"/>
    <property type="project" value="TreeGrafter"/>
</dbReference>
<evidence type="ECO:0000256" key="3">
    <source>
        <dbReference type="ARBA" id="ARBA00022989"/>
    </source>
</evidence>
<dbReference type="GO" id="GO:0007189">
    <property type="term" value="P:adenylate cyclase-activating G protein-coupled receptor signaling pathway"/>
    <property type="evidence" value="ECO:0007669"/>
    <property type="project" value="TreeGrafter"/>
</dbReference>
<proteinExistence type="predicted"/>
<gene>
    <name evidence="7" type="ORF">PLICRDRAFT_46572</name>
</gene>
<dbReference type="AlphaFoldDB" id="A0A0C9SR06"/>